<accession>A0AB34K372</accession>
<keyword evidence="3" id="KW-1185">Reference proteome</keyword>
<proteinExistence type="predicted"/>
<dbReference type="EMBL" id="JBGBPQ010000002">
    <property type="protein sequence ID" value="KAL1527698.1"/>
    <property type="molecule type" value="Genomic_DNA"/>
</dbReference>
<evidence type="ECO:0000256" key="1">
    <source>
        <dbReference type="SAM" id="MobiDB-lite"/>
    </source>
</evidence>
<comment type="caution">
    <text evidence="2">The sequence shown here is derived from an EMBL/GenBank/DDBJ whole genome shotgun (WGS) entry which is preliminary data.</text>
</comment>
<sequence>MAERGTAARGSIRVASAETIARYTRPRPQGMAKPRPPPYGVDNCMPEYPAHRANSLRQERPLTPQQAMFSYGDEDDAPTKYGQPKDALDGFITSKANPLAQSKKSVPQNIFVRKGGARITAAETFPDTATPTSSHPPSGPPSARPSQPAFQSKAAGACSGGSTPFQPTNNRRGVVGAAYGPSAMQMYGSKGFGMSGVCNSLPAAGMSSGNGRRPPSSRVLSM</sequence>
<dbReference type="AlphaFoldDB" id="A0AB34K372"/>
<feature type="compositionally biased region" description="Low complexity" evidence="1">
    <location>
        <begin position="126"/>
        <end position="136"/>
    </location>
</feature>
<feature type="compositionally biased region" description="Polar residues" evidence="1">
    <location>
        <begin position="160"/>
        <end position="171"/>
    </location>
</feature>
<evidence type="ECO:0000313" key="2">
    <source>
        <dbReference type="EMBL" id="KAL1527698.1"/>
    </source>
</evidence>
<evidence type="ECO:0000313" key="3">
    <source>
        <dbReference type="Proteomes" id="UP001515480"/>
    </source>
</evidence>
<feature type="region of interest" description="Disordered" evidence="1">
    <location>
        <begin position="198"/>
        <end position="222"/>
    </location>
</feature>
<dbReference type="Proteomes" id="UP001515480">
    <property type="component" value="Unassembled WGS sequence"/>
</dbReference>
<feature type="region of interest" description="Disordered" evidence="1">
    <location>
        <begin position="69"/>
        <end position="89"/>
    </location>
</feature>
<gene>
    <name evidence="2" type="ORF">AB1Y20_009084</name>
</gene>
<feature type="compositionally biased region" description="Low complexity" evidence="1">
    <location>
        <begin position="207"/>
        <end position="222"/>
    </location>
</feature>
<feature type="region of interest" description="Disordered" evidence="1">
    <location>
        <begin position="18"/>
        <end position="47"/>
    </location>
</feature>
<name>A0AB34K372_PRYPA</name>
<protein>
    <submittedName>
        <fullName evidence="2">Uncharacterized protein</fullName>
    </submittedName>
</protein>
<feature type="region of interest" description="Disordered" evidence="1">
    <location>
        <begin position="117"/>
        <end position="176"/>
    </location>
</feature>
<reference evidence="2 3" key="1">
    <citation type="journal article" date="2024" name="Science">
        <title>Giant polyketide synthase enzymes in the biosynthesis of giant marine polyether toxins.</title>
        <authorList>
            <person name="Fallon T.R."/>
            <person name="Shende V.V."/>
            <person name="Wierzbicki I.H."/>
            <person name="Pendleton A.L."/>
            <person name="Watervoot N.F."/>
            <person name="Auber R.P."/>
            <person name="Gonzalez D.J."/>
            <person name="Wisecaver J.H."/>
            <person name="Moore B.S."/>
        </authorList>
    </citation>
    <scope>NUCLEOTIDE SEQUENCE [LARGE SCALE GENOMIC DNA]</scope>
    <source>
        <strain evidence="2 3">12B1</strain>
    </source>
</reference>
<organism evidence="2 3">
    <name type="scientific">Prymnesium parvum</name>
    <name type="common">Toxic golden alga</name>
    <dbReference type="NCBI Taxonomy" id="97485"/>
    <lineage>
        <taxon>Eukaryota</taxon>
        <taxon>Haptista</taxon>
        <taxon>Haptophyta</taxon>
        <taxon>Prymnesiophyceae</taxon>
        <taxon>Prymnesiales</taxon>
        <taxon>Prymnesiaceae</taxon>
        <taxon>Prymnesium</taxon>
    </lineage>
</organism>